<sequence length="70" mass="7452">MLGWSQDELAQAANVSRQTIADYERGARSPISNNLIAIRKAFEAAGLVFIAENGGGAGLRFEKPSGSEEN</sequence>
<dbReference type="Gene3D" id="1.10.260.40">
    <property type="entry name" value="lambda repressor-like DNA-binding domains"/>
    <property type="match status" value="1"/>
</dbReference>
<dbReference type="GO" id="GO:0003677">
    <property type="term" value="F:DNA binding"/>
    <property type="evidence" value="ECO:0007669"/>
    <property type="project" value="InterPro"/>
</dbReference>
<dbReference type="Proteomes" id="UP000643405">
    <property type="component" value="Unassembled WGS sequence"/>
</dbReference>
<evidence type="ECO:0000259" key="1">
    <source>
        <dbReference type="PROSITE" id="PS50943"/>
    </source>
</evidence>
<dbReference type="InterPro" id="IPR010982">
    <property type="entry name" value="Lambda_DNA-bd_dom_sf"/>
</dbReference>
<proteinExistence type="predicted"/>
<accession>A0A8J6PZY4</accession>
<keyword evidence="3" id="KW-1185">Reference proteome</keyword>
<dbReference type="EMBL" id="JACVVX010000019">
    <property type="protein sequence ID" value="MBD0417557.1"/>
    <property type="molecule type" value="Genomic_DNA"/>
</dbReference>
<name>A0A8J6PZY4_9HYPH</name>
<reference evidence="2" key="1">
    <citation type="submission" date="2020-09" db="EMBL/GenBank/DDBJ databases">
        <title>Genome seq and assembly of Tianweitania sp.</title>
        <authorList>
            <person name="Chhetri G."/>
        </authorList>
    </citation>
    <scope>NUCLEOTIDE SEQUENCE</scope>
    <source>
        <strain evidence="2">Rool2</strain>
    </source>
</reference>
<feature type="domain" description="HTH cro/C1-type" evidence="1">
    <location>
        <begin position="2"/>
        <end position="48"/>
    </location>
</feature>
<organism evidence="2 3">
    <name type="scientific">Oryzicola mucosus</name>
    <dbReference type="NCBI Taxonomy" id="2767425"/>
    <lineage>
        <taxon>Bacteria</taxon>
        <taxon>Pseudomonadati</taxon>
        <taxon>Pseudomonadota</taxon>
        <taxon>Alphaproteobacteria</taxon>
        <taxon>Hyphomicrobiales</taxon>
        <taxon>Phyllobacteriaceae</taxon>
        <taxon>Oryzicola</taxon>
    </lineage>
</organism>
<protein>
    <submittedName>
        <fullName evidence="2">Helix-turn-helix transcriptional regulator</fullName>
    </submittedName>
</protein>
<evidence type="ECO:0000313" key="3">
    <source>
        <dbReference type="Proteomes" id="UP000643405"/>
    </source>
</evidence>
<evidence type="ECO:0000313" key="2">
    <source>
        <dbReference type="EMBL" id="MBD0417557.1"/>
    </source>
</evidence>
<dbReference type="AlphaFoldDB" id="A0A8J6PZY4"/>
<gene>
    <name evidence="2" type="ORF">ICI42_23265</name>
</gene>
<dbReference type="Pfam" id="PF01381">
    <property type="entry name" value="HTH_3"/>
    <property type="match status" value="1"/>
</dbReference>
<dbReference type="PROSITE" id="PS50943">
    <property type="entry name" value="HTH_CROC1"/>
    <property type="match status" value="1"/>
</dbReference>
<comment type="caution">
    <text evidence="2">The sequence shown here is derived from an EMBL/GenBank/DDBJ whole genome shotgun (WGS) entry which is preliminary data.</text>
</comment>
<dbReference type="InterPro" id="IPR001387">
    <property type="entry name" value="Cro/C1-type_HTH"/>
</dbReference>
<dbReference type="SUPFAM" id="SSF47413">
    <property type="entry name" value="lambda repressor-like DNA-binding domains"/>
    <property type="match status" value="1"/>
</dbReference>
<dbReference type="CDD" id="cd00093">
    <property type="entry name" value="HTH_XRE"/>
    <property type="match status" value="1"/>
</dbReference>